<reference evidence="1 2" key="1">
    <citation type="journal article" date="2012" name="J. Bacteriol.">
        <title>Genome of Bacillus macauensis ZFHKF-1, a Long-Chain-Forming Bacterium.</title>
        <authorList>
            <person name="Cai L."/>
            <person name="Zhang T."/>
        </authorList>
    </citation>
    <scope>NUCLEOTIDE SEQUENCE [LARGE SCALE GENOMIC DNA]</scope>
    <source>
        <strain evidence="1 2">ZFHKF-1</strain>
    </source>
</reference>
<protein>
    <recommendedName>
        <fullName evidence="3">Shikimate kinase</fullName>
    </recommendedName>
</protein>
<evidence type="ECO:0000313" key="1">
    <source>
        <dbReference type="EMBL" id="EIT84222.1"/>
    </source>
</evidence>
<proteinExistence type="predicted"/>
<dbReference type="STRING" id="1196324.A374_16503"/>
<dbReference type="OrthoDB" id="193997at2"/>
<comment type="caution">
    <text evidence="1">The sequence shown here is derived from an EMBL/GenBank/DDBJ whole genome shotgun (WGS) entry which is preliminary data.</text>
</comment>
<sequence>MKFILLFGPQAVGKMTVGFELEKATGYKLFHNHMTIDLVSRYFDYGTKEGERLVHTLREAVFREVAHSDLPGFIFTYVWAFDQQEDHDYVKKVCAIFEEAGAEIYFVELEADVDERLARNRHPFRLAQKPTKQNLEWSDHNLLTSMEQYRLQSLPGEIKHRPYVRINTTHRTPAETVALILESFNF</sequence>
<dbReference type="Proteomes" id="UP000004080">
    <property type="component" value="Unassembled WGS sequence"/>
</dbReference>
<dbReference type="eggNOG" id="COG0703">
    <property type="taxonomic scope" value="Bacteria"/>
</dbReference>
<dbReference type="SUPFAM" id="SSF52540">
    <property type="entry name" value="P-loop containing nucleoside triphosphate hydrolases"/>
    <property type="match status" value="1"/>
</dbReference>
<organism evidence="1 2">
    <name type="scientific">Fictibacillus macauensis ZFHKF-1</name>
    <dbReference type="NCBI Taxonomy" id="1196324"/>
    <lineage>
        <taxon>Bacteria</taxon>
        <taxon>Bacillati</taxon>
        <taxon>Bacillota</taxon>
        <taxon>Bacilli</taxon>
        <taxon>Bacillales</taxon>
        <taxon>Fictibacillaceae</taxon>
        <taxon>Fictibacillus</taxon>
    </lineage>
</organism>
<dbReference type="RefSeq" id="WP_007203373.1">
    <property type="nucleotide sequence ID" value="NZ_AKKV01000037.1"/>
</dbReference>
<name>I8AF18_9BACL</name>
<keyword evidence="2" id="KW-1185">Reference proteome</keyword>
<dbReference type="InterPro" id="IPR027417">
    <property type="entry name" value="P-loop_NTPase"/>
</dbReference>
<accession>I8AF18</accession>
<dbReference type="Gene3D" id="3.40.50.300">
    <property type="entry name" value="P-loop containing nucleotide triphosphate hydrolases"/>
    <property type="match status" value="1"/>
</dbReference>
<dbReference type="AlphaFoldDB" id="I8AF18"/>
<evidence type="ECO:0008006" key="3">
    <source>
        <dbReference type="Google" id="ProtNLM"/>
    </source>
</evidence>
<evidence type="ECO:0000313" key="2">
    <source>
        <dbReference type="Proteomes" id="UP000004080"/>
    </source>
</evidence>
<gene>
    <name evidence="1" type="ORF">A374_16503</name>
</gene>
<dbReference type="EMBL" id="AKKV01000037">
    <property type="protein sequence ID" value="EIT84222.1"/>
    <property type="molecule type" value="Genomic_DNA"/>
</dbReference>
<dbReference type="PATRIC" id="fig|1196324.3.peg.3376"/>